<gene>
    <name evidence="1" type="ORF">LZC94_10520</name>
</gene>
<sequence>MELGELTFDNTQHQADLVAVSGHGGAGEVFGKASGEDARIELQKVLATHVGAPCTGRLKYLLVPSCSNCSYAWSEEWLPVLQKKQPVHGIFGFSGKYSGDAVGATLMRNFAATLRANPAMPLLDAWARVNMAHRQDWGAVQLLGARADSLQQWVTGGLQTPSDKTVIHYDRTAFPSGRPTRARDDDPKYDARFVMNDGTVINRFNNRADNAAVGLFPGKQGTLVVRAYDTPFPDTSTVRILFYYWRPQKIEVDLDNFLIFDEVLFQPGNRPRIEKLKDANPEKEHATGKYDGIQVSGFAGTEIRLPFVVSQKAHSIFKEDSNGMHTHGFFSLGLYPPGSVMFVSGPSIYSPANGSFLR</sequence>
<reference evidence="1 2" key="1">
    <citation type="submission" date="2021-12" db="EMBL/GenBank/DDBJ databases">
        <title>Discovery of the Pendulisporaceae a myxobacterial family with distinct sporulation behavior and unique specialized metabolism.</title>
        <authorList>
            <person name="Garcia R."/>
            <person name="Popoff A."/>
            <person name="Bader C.D."/>
            <person name="Loehr J."/>
            <person name="Walesch S."/>
            <person name="Walt C."/>
            <person name="Boldt J."/>
            <person name="Bunk B."/>
            <person name="Haeckl F.J.F.P.J."/>
            <person name="Gunesch A.P."/>
            <person name="Birkelbach J."/>
            <person name="Nuebel U."/>
            <person name="Pietschmann T."/>
            <person name="Bach T."/>
            <person name="Mueller R."/>
        </authorList>
    </citation>
    <scope>NUCLEOTIDE SEQUENCE [LARGE SCALE GENOMIC DNA]</scope>
    <source>
        <strain evidence="1 2">MSr11954</strain>
    </source>
</reference>
<evidence type="ECO:0000313" key="1">
    <source>
        <dbReference type="EMBL" id="WXB17683.1"/>
    </source>
</evidence>
<accession>A0ABZ2M5S2</accession>
<dbReference type="EMBL" id="CP089984">
    <property type="protein sequence ID" value="WXB17683.1"/>
    <property type="molecule type" value="Genomic_DNA"/>
</dbReference>
<dbReference type="RefSeq" id="WP_394827323.1">
    <property type="nucleotide sequence ID" value="NZ_CP089984.1"/>
</dbReference>
<organism evidence="1 2">
    <name type="scientific">Pendulispora albinea</name>
    <dbReference type="NCBI Taxonomy" id="2741071"/>
    <lineage>
        <taxon>Bacteria</taxon>
        <taxon>Pseudomonadati</taxon>
        <taxon>Myxococcota</taxon>
        <taxon>Myxococcia</taxon>
        <taxon>Myxococcales</taxon>
        <taxon>Sorangiineae</taxon>
        <taxon>Pendulisporaceae</taxon>
        <taxon>Pendulispora</taxon>
    </lineage>
</organism>
<proteinExistence type="predicted"/>
<dbReference type="Proteomes" id="UP001370348">
    <property type="component" value="Chromosome"/>
</dbReference>
<protein>
    <submittedName>
        <fullName evidence="1">Uncharacterized protein</fullName>
    </submittedName>
</protein>
<keyword evidence="2" id="KW-1185">Reference proteome</keyword>
<evidence type="ECO:0000313" key="2">
    <source>
        <dbReference type="Proteomes" id="UP001370348"/>
    </source>
</evidence>
<name>A0ABZ2M5S2_9BACT</name>